<gene>
    <name evidence="2" type="ORF">PCAMFM013_S024g000147</name>
</gene>
<dbReference type="Pfam" id="PF08450">
    <property type="entry name" value="SGL"/>
    <property type="match status" value="1"/>
</dbReference>
<evidence type="ECO:0000259" key="1">
    <source>
        <dbReference type="Pfam" id="PF08450"/>
    </source>
</evidence>
<protein>
    <submittedName>
        <fullName evidence="2">Six-bladed beta-propeller, TolB-like</fullName>
    </submittedName>
</protein>
<dbReference type="PANTHER" id="PTHR47572:SF5">
    <property type="entry name" value="BLR2277 PROTEIN"/>
    <property type="match status" value="1"/>
</dbReference>
<proteinExistence type="predicted"/>
<keyword evidence="3" id="KW-1185">Reference proteome</keyword>
<evidence type="ECO:0000313" key="3">
    <source>
        <dbReference type="Proteomes" id="UP000053732"/>
    </source>
</evidence>
<dbReference type="InterPro" id="IPR013658">
    <property type="entry name" value="SGL"/>
</dbReference>
<dbReference type="Gene3D" id="2.120.10.30">
    <property type="entry name" value="TolB, C-terminal domain"/>
    <property type="match status" value="1"/>
</dbReference>
<reference evidence="2 3" key="1">
    <citation type="journal article" date="2014" name="Nat. Commun.">
        <title>Multiple recent horizontal transfers of a large genomic region in cheese making fungi.</title>
        <authorList>
            <person name="Cheeseman K."/>
            <person name="Ropars J."/>
            <person name="Renault P."/>
            <person name="Dupont J."/>
            <person name="Gouzy J."/>
            <person name="Branca A."/>
            <person name="Abraham A.L."/>
            <person name="Ceppi M."/>
            <person name="Conseiller E."/>
            <person name="Debuchy R."/>
            <person name="Malagnac F."/>
            <person name="Goarin A."/>
            <person name="Silar P."/>
            <person name="Lacoste S."/>
            <person name="Sallet E."/>
            <person name="Bensimon A."/>
            <person name="Giraud T."/>
            <person name="Brygoo Y."/>
        </authorList>
    </citation>
    <scope>NUCLEOTIDE SEQUENCE [LARGE SCALE GENOMIC DNA]</scope>
    <source>
        <strain evidence="3">FM 013</strain>
    </source>
</reference>
<feature type="domain" description="SMP-30/Gluconolactonase/LRE-like region" evidence="1">
    <location>
        <begin position="51"/>
        <end position="287"/>
    </location>
</feature>
<dbReference type="Proteomes" id="UP000053732">
    <property type="component" value="Unassembled WGS sequence"/>
</dbReference>
<dbReference type="SUPFAM" id="SSF63829">
    <property type="entry name" value="Calcium-dependent phosphotriesterase"/>
    <property type="match status" value="1"/>
</dbReference>
<organism evidence="2 3">
    <name type="scientific">Penicillium camemberti (strain FM 013)</name>
    <dbReference type="NCBI Taxonomy" id="1429867"/>
    <lineage>
        <taxon>Eukaryota</taxon>
        <taxon>Fungi</taxon>
        <taxon>Dikarya</taxon>
        <taxon>Ascomycota</taxon>
        <taxon>Pezizomycotina</taxon>
        <taxon>Eurotiomycetes</taxon>
        <taxon>Eurotiomycetidae</taxon>
        <taxon>Eurotiales</taxon>
        <taxon>Aspergillaceae</taxon>
        <taxon>Penicillium</taxon>
    </lineage>
</organism>
<dbReference type="PANTHER" id="PTHR47572">
    <property type="entry name" value="LIPOPROTEIN-RELATED"/>
    <property type="match status" value="1"/>
</dbReference>
<name>A0A0G4PN95_PENC3</name>
<dbReference type="STRING" id="1429867.A0A0G4PN95"/>
<dbReference type="InterPro" id="IPR011042">
    <property type="entry name" value="6-blade_b-propeller_TolB-like"/>
</dbReference>
<accession>A0A0G4PN95</accession>
<dbReference type="AlphaFoldDB" id="A0A0G4PN95"/>
<dbReference type="EMBL" id="HG793157">
    <property type="protein sequence ID" value="CRL27892.1"/>
    <property type="molecule type" value="Genomic_DNA"/>
</dbReference>
<dbReference type="InterPro" id="IPR051262">
    <property type="entry name" value="SMP-30/CGR1_Lactonase"/>
</dbReference>
<evidence type="ECO:0000313" key="2">
    <source>
        <dbReference type="EMBL" id="CRL27892.1"/>
    </source>
</evidence>
<sequence length="315" mass="33737">MFYLDPPVRLYAQPFTSLPDKWAVPGTSAAAGATEWANNILAGKTVSSFLEGPCFDSAGNLYVVDIPFGRIFRIAPDGSWSLFASYDGWPNGLKVTSDGRILVADHRQGLVEITETGKAVVLVSGYRGERFRGLNDLTLSSDGWVYFTDQGQSGLQEPSGYVYRYHRISKVIERVLSNIPSPNGLVLSTDATRLLVAVTRTNAIWRAPFVLDGGVSKVGVFLNLSGGGGPDGLAVDVEGGLVVAQPGLGVLRFDTAGVLTHFVQLPPGSSPSNIAFERHNSCRMVITDSANGIIYAVEMPVAGYLHEEPNASICK</sequence>